<dbReference type="PROSITE" id="PS00108">
    <property type="entry name" value="PROTEIN_KINASE_ST"/>
    <property type="match status" value="1"/>
</dbReference>
<feature type="compositionally biased region" description="Low complexity" evidence="7">
    <location>
        <begin position="577"/>
        <end position="586"/>
    </location>
</feature>
<keyword evidence="10" id="KW-1185">Reference proteome</keyword>
<dbReference type="PROSITE" id="PS00107">
    <property type="entry name" value="PROTEIN_KINASE_ATP"/>
    <property type="match status" value="1"/>
</dbReference>
<evidence type="ECO:0000313" key="10">
    <source>
        <dbReference type="Proteomes" id="UP001527925"/>
    </source>
</evidence>
<dbReference type="InterPro" id="IPR017441">
    <property type="entry name" value="Protein_kinase_ATP_BS"/>
</dbReference>
<evidence type="ECO:0000256" key="5">
    <source>
        <dbReference type="ARBA" id="ARBA00022840"/>
    </source>
</evidence>
<evidence type="ECO:0000256" key="1">
    <source>
        <dbReference type="ARBA" id="ARBA00012513"/>
    </source>
</evidence>
<dbReference type="InterPro" id="IPR011009">
    <property type="entry name" value="Kinase-like_dom_sf"/>
</dbReference>
<keyword evidence="9" id="KW-0723">Serine/threonine-protein kinase</keyword>
<dbReference type="EMBL" id="JADGIZ020000075">
    <property type="protein sequence ID" value="KAL2912144.1"/>
    <property type="molecule type" value="Genomic_DNA"/>
</dbReference>
<feature type="region of interest" description="Disordered" evidence="7">
    <location>
        <begin position="565"/>
        <end position="606"/>
    </location>
</feature>
<feature type="compositionally biased region" description="Low complexity" evidence="7">
    <location>
        <begin position="351"/>
        <end position="363"/>
    </location>
</feature>
<evidence type="ECO:0000259" key="8">
    <source>
        <dbReference type="PROSITE" id="PS50011"/>
    </source>
</evidence>
<accession>A0ABR4MXZ5</accession>
<proteinExistence type="predicted"/>
<dbReference type="PANTHER" id="PTHR24348:SF22">
    <property type="entry name" value="NON-SPECIFIC SERINE_THREONINE PROTEIN KINASE"/>
    <property type="match status" value="1"/>
</dbReference>
<evidence type="ECO:0000256" key="4">
    <source>
        <dbReference type="ARBA" id="ARBA00022777"/>
    </source>
</evidence>
<feature type="compositionally biased region" description="Basic residues" evidence="7">
    <location>
        <begin position="567"/>
        <end position="576"/>
    </location>
</feature>
<dbReference type="PANTHER" id="PTHR24348">
    <property type="entry name" value="SERINE/THREONINE-PROTEIN KINASE UNC-51-RELATED"/>
    <property type="match status" value="1"/>
</dbReference>
<feature type="compositionally biased region" description="Polar residues" evidence="7">
    <location>
        <begin position="595"/>
        <end position="606"/>
    </location>
</feature>
<gene>
    <name evidence="9" type="primary">SKS1</name>
    <name evidence="9" type="ORF">HK105_208345</name>
</gene>
<keyword evidence="5 6" id="KW-0067">ATP-binding</keyword>
<protein>
    <recommendedName>
        <fullName evidence="1">non-specific serine/threonine protein kinase</fullName>
        <ecNumber evidence="1">2.7.11.1</ecNumber>
    </recommendedName>
</protein>
<evidence type="ECO:0000256" key="7">
    <source>
        <dbReference type="SAM" id="MobiDB-lite"/>
    </source>
</evidence>
<feature type="region of interest" description="Disordered" evidence="7">
    <location>
        <begin position="624"/>
        <end position="647"/>
    </location>
</feature>
<dbReference type="PROSITE" id="PS50011">
    <property type="entry name" value="PROTEIN_KINASE_DOM"/>
    <property type="match status" value="1"/>
</dbReference>
<sequence>MTVDPLNPRMQLGSLIDGGRIRLVSILGEGSFAVVFLGQDVASSTTYAVKCLYKTGLSREQLALQLREADMLASLAGHPHIVRLFKTIQTPDYVFLVLERCQTDLFDAIMRCDGFSEATARRLFGQLVDAVASSHAAHIYHRDLKPENVLIAHPEDAFEEATLSVRLTDYGLATTDSLSTEFGCGSVRYMAPECLASQSSNGRSRAHNAHHNHHAAATSAPMTASGLPLPYSPPANDVWSLGIILINLLTGKNPWVEPSPKDKHFHAHMVASRSRQSAYKQDSFQVQFGFSDELCRLLRRIFDLEPFNRPTAAELRSLIDAVPQLMQVSKPAVLPPTPVTPSQQPVFQAAKPVPAPAQQKPLPQSVPKPTAKPVPVAVHHQPPLPPQPIIGFNITSPASPVAIATPPSVTAAAAASAAIAAANAAAAATATSATTPVSSWWWQGSHLAAPATSPIVHAPIAAAPQHQRNDTAADAWSDSSNDLVFDLEQAPQTPTQQQPQLVHMQVLSHAQQQQQQQQQLHIQQQQQQLFLQQQLQQQMQLQHQQQQAAAASAAAASATLGPFARGISKKAPRRRAGVAAAASSPASPVPAAPQSPISYAAPTSSAKFDHANPTQQFFLAHGSQFQQLQQQPPQQQPQFPQLSHHQLQQQDYAAIAAAAAASDRSHAALNGAATLAFITSPADTASAISAHPQSSMDILASASAAVAAAAAASSGPTPMPIDSSGDDSYTASPRKHRRQKRKRLVTQSAEDQAGSHAAAAAAAAQPINFTRPPASPILTPPSSLSPLAADPRKADIFQNAFQGLRSILFEMTDADRLALECTPATAAPEHLMHH</sequence>
<keyword evidence="3 6" id="KW-0547">Nucleotide-binding</keyword>
<keyword evidence="4 9" id="KW-0418">Kinase</keyword>
<dbReference type="EC" id="2.7.11.1" evidence="1"/>
<feature type="compositionally biased region" description="Basic residues" evidence="7">
    <location>
        <begin position="204"/>
        <end position="214"/>
    </location>
</feature>
<comment type="caution">
    <text evidence="9">The sequence shown here is derived from an EMBL/GenBank/DDBJ whole genome shotgun (WGS) entry which is preliminary data.</text>
</comment>
<dbReference type="InterPro" id="IPR008271">
    <property type="entry name" value="Ser/Thr_kinase_AS"/>
</dbReference>
<feature type="region of interest" description="Disordered" evidence="7">
    <location>
        <begin position="713"/>
        <end position="763"/>
    </location>
</feature>
<evidence type="ECO:0000313" key="9">
    <source>
        <dbReference type="EMBL" id="KAL2912144.1"/>
    </source>
</evidence>
<dbReference type="InterPro" id="IPR045269">
    <property type="entry name" value="Atg1-like"/>
</dbReference>
<feature type="region of interest" description="Disordered" evidence="7">
    <location>
        <begin position="351"/>
        <end position="375"/>
    </location>
</feature>
<organism evidence="9 10">
    <name type="scientific">Polyrhizophydium stewartii</name>
    <dbReference type="NCBI Taxonomy" id="2732419"/>
    <lineage>
        <taxon>Eukaryota</taxon>
        <taxon>Fungi</taxon>
        <taxon>Fungi incertae sedis</taxon>
        <taxon>Chytridiomycota</taxon>
        <taxon>Chytridiomycota incertae sedis</taxon>
        <taxon>Chytridiomycetes</taxon>
        <taxon>Rhizophydiales</taxon>
        <taxon>Rhizophydiales incertae sedis</taxon>
        <taxon>Polyrhizophydium</taxon>
    </lineage>
</organism>
<name>A0ABR4MXZ5_9FUNG</name>
<evidence type="ECO:0000256" key="6">
    <source>
        <dbReference type="PROSITE-ProRule" id="PRU10141"/>
    </source>
</evidence>
<dbReference type="Gene3D" id="1.10.510.10">
    <property type="entry name" value="Transferase(Phosphotransferase) domain 1"/>
    <property type="match status" value="1"/>
</dbReference>
<dbReference type="Proteomes" id="UP001527925">
    <property type="component" value="Unassembled WGS sequence"/>
</dbReference>
<reference evidence="9 10" key="1">
    <citation type="submission" date="2023-09" db="EMBL/GenBank/DDBJ databases">
        <title>Pangenome analysis of Batrachochytrium dendrobatidis and related Chytrids.</title>
        <authorList>
            <person name="Yacoub M.N."/>
            <person name="Stajich J.E."/>
            <person name="James T.Y."/>
        </authorList>
    </citation>
    <scope>NUCLEOTIDE SEQUENCE [LARGE SCALE GENOMIC DNA]</scope>
    <source>
        <strain evidence="9 10">JEL0888</strain>
    </source>
</reference>
<feature type="compositionally biased region" description="Basic residues" evidence="7">
    <location>
        <begin position="733"/>
        <end position="744"/>
    </location>
</feature>
<evidence type="ECO:0000256" key="2">
    <source>
        <dbReference type="ARBA" id="ARBA00022679"/>
    </source>
</evidence>
<feature type="region of interest" description="Disordered" evidence="7">
    <location>
        <begin position="200"/>
        <end position="220"/>
    </location>
</feature>
<dbReference type="Pfam" id="PF00069">
    <property type="entry name" value="Pkinase"/>
    <property type="match status" value="2"/>
</dbReference>
<dbReference type="GO" id="GO:0004674">
    <property type="term" value="F:protein serine/threonine kinase activity"/>
    <property type="evidence" value="ECO:0007669"/>
    <property type="project" value="UniProtKB-KW"/>
</dbReference>
<dbReference type="SMART" id="SM00220">
    <property type="entry name" value="S_TKc"/>
    <property type="match status" value="1"/>
</dbReference>
<feature type="domain" description="Protein kinase" evidence="8">
    <location>
        <begin position="21"/>
        <end position="325"/>
    </location>
</feature>
<evidence type="ECO:0000256" key="3">
    <source>
        <dbReference type="ARBA" id="ARBA00022741"/>
    </source>
</evidence>
<dbReference type="InterPro" id="IPR000719">
    <property type="entry name" value="Prot_kinase_dom"/>
</dbReference>
<feature type="binding site" evidence="6">
    <location>
        <position position="50"/>
    </location>
    <ligand>
        <name>ATP</name>
        <dbReference type="ChEBI" id="CHEBI:30616"/>
    </ligand>
</feature>
<keyword evidence="2" id="KW-0808">Transferase</keyword>
<dbReference type="SUPFAM" id="SSF56112">
    <property type="entry name" value="Protein kinase-like (PK-like)"/>
    <property type="match status" value="1"/>
</dbReference>